<organism evidence="1 2">
    <name type="scientific">Microbacterium stercoris</name>
    <dbReference type="NCBI Taxonomy" id="2820289"/>
    <lineage>
        <taxon>Bacteria</taxon>
        <taxon>Bacillati</taxon>
        <taxon>Actinomycetota</taxon>
        <taxon>Actinomycetes</taxon>
        <taxon>Micrococcales</taxon>
        <taxon>Microbacteriaceae</taxon>
        <taxon>Microbacterium</taxon>
    </lineage>
</organism>
<gene>
    <name evidence="1" type="ORF">J5V96_07850</name>
</gene>
<comment type="caution">
    <text evidence="1">The sequence shown here is derived from an EMBL/GenBank/DDBJ whole genome shotgun (WGS) entry which is preliminary data.</text>
</comment>
<reference evidence="1" key="1">
    <citation type="submission" date="2021-03" db="EMBL/GenBank/DDBJ databases">
        <title>Microbacterium sp. nov., a novel actinobacterium isolated from cow dung.</title>
        <authorList>
            <person name="Zhang L."/>
        </authorList>
    </citation>
    <scope>NUCLEOTIDE SEQUENCE</scope>
    <source>
        <strain evidence="1">NEAU-LLB</strain>
    </source>
</reference>
<keyword evidence="2" id="KW-1185">Reference proteome</keyword>
<protein>
    <submittedName>
        <fullName evidence="1">Glutaminase</fullName>
    </submittedName>
</protein>
<accession>A0A939QIA0</accession>
<evidence type="ECO:0000313" key="1">
    <source>
        <dbReference type="EMBL" id="MBO3663424.1"/>
    </source>
</evidence>
<evidence type="ECO:0000313" key="2">
    <source>
        <dbReference type="Proteomes" id="UP000680132"/>
    </source>
</evidence>
<proteinExistence type="predicted"/>
<dbReference type="Proteomes" id="UP000680132">
    <property type="component" value="Unassembled WGS sequence"/>
</dbReference>
<dbReference type="AlphaFoldDB" id="A0A939QIA0"/>
<name>A0A939QIA0_9MICO</name>
<sequence>MHSLFADARARLAGAPQEAIGVVREPGRLRALVGGGARIVRVGSAWRLGVLLVAPDEVLSVGEVLRAGDPGRRGYAAESARHRAELRAMALQGGFAPGETVHLDAAPLDLAAVAAGGSSGPLSMDGGRALIRWAPGAAPMPLDAYLAERIALLREPPAGA</sequence>
<dbReference type="EMBL" id="JAGFOA010000003">
    <property type="protein sequence ID" value="MBO3663424.1"/>
    <property type="molecule type" value="Genomic_DNA"/>
</dbReference>